<evidence type="ECO:0000313" key="2">
    <source>
        <dbReference type="Proteomes" id="UP000314294"/>
    </source>
</evidence>
<organism evidence="1 2">
    <name type="scientific">Liparis tanakae</name>
    <name type="common">Tanaka's snailfish</name>
    <dbReference type="NCBI Taxonomy" id="230148"/>
    <lineage>
        <taxon>Eukaryota</taxon>
        <taxon>Metazoa</taxon>
        <taxon>Chordata</taxon>
        <taxon>Craniata</taxon>
        <taxon>Vertebrata</taxon>
        <taxon>Euteleostomi</taxon>
        <taxon>Actinopterygii</taxon>
        <taxon>Neopterygii</taxon>
        <taxon>Teleostei</taxon>
        <taxon>Neoteleostei</taxon>
        <taxon>Acanthomorphata</taxon>
        <taxon>Eupercaria</taxon>
        <taxon>Perciformes</taxon>
        <taxon>Cottioidei</taxon>
        <taxon>Cottales</taxon>
        <taxon>Liparidae</taxon>
        <taxon>Liparis</taxon>
    </lineage>
</organism>
<accession>A0A4Z2HQZ2</accession>
<protein>
    <submittedName>
        <fullName evidence="1">Uncharacterized protein</fullName>
    </submittedName>
</protein>
<evidence type="ECO:0000313" key="1">
    <source>
        <dbReference type="EMBL" id="TNN67423.1"/>
    </source>
</evidence>
<sequence>MGWFLTCGFTPADGHQSSSAQDFLGVGGQRAPSVAAPALGDGVSTPLMELHLCTNHSKPTANHSHRSSACSVSPCATTQPMPASLAFLMASCMQKFPTTGPRRFFPSTSAVPALSFSTTGSPSLAQIPVCLQFDEE</sequence>
<name>A0A4Z2HQZ2_9TELE</name>
<keyword evidence="2" id="KW-1185">Reference proteome</keyword>
<dbReference type="AlphaFoldDB" id="A0A4Z2HQZ2"/>
<dbReference type="EMBL" id="SRLO01000204">
    <property type="protein sequence ID" value="TNN67423.1"/>
    <property type="molecule type" value="Genomic_DNA"/>
</dbReference>
<dbReference type="Proteomes" id="UP000314294">
    <property type="component" value="Unassembled WGS sequence"/>
</dbReference>
<proteinExistence type="predicted"/>
<reference evidence="1 2" key="1">
    <citation type="submission" date="2019-03" db="EMBL/GenBank/DDBJ databases">
        <title>First draft genome of Liparis tanakae, snailfish: a comprehensive survey of snailfish specific genes.</title>
        <authorList>
            <person name="Kim W."/>
            <person name="Song I."/>
            <person name="Jeong J.-H."/>
            <person name="Kim D."/>
            <person name="Kim S."/>
            <person name="Ryu S."/>
            <person name="Song J.Y."/>
            <person name="Lee S.K."/>
        </authorList>
    </citation>
    <scope>NUCLEOTIDE SEQUENCE [LARGE SCALE GENOMIC DNA]</scope>
    <source>
        <tissue evidence="1">Muscle</tissue>
    </source>
</reference>
<gene>
    <name evidence="1" type="ORF">EYF80_022368</name>
</gene>
<comment type="caution">
    <text evidence="1">The sequence shown here is derived from an EMBL/GenBank/DDBJ whole genome shotgun (WGS) entry which is preliminary data.</text>
</comment>